<comment type="cofactor">
    <cofactor evidence="14 15">
        <name>Mn(2+)</name>
        <dbReference type="ChEBI" id="CHEBI:29035"/>
    </cofactor>
    <cofactor evidence="14 15">
        <name>Mg(2+)</name>
        <dbReference type="ChEBI" id="CHEBI:18420"/>
    </cofactor>
    <text evidence="14 15">Manganese or magnesium. Binds 1 divalent metal ion per monomer in the absence of substrate. May bind a second metal ion after substrate binding.</text>
</comment>
<dbReference type="GO" id="GO:0003723">
    <property type="term" value="F:RNA binding"/>
    <property type="evidence" value="ECO:0007669"/>
    <property type="project" value="UniProtKB-UniRule"/>
</dbReference>
<organism evidence="18 19">
    <name type="scientific">Aestuariispira insulae</name>
    <dbReference type="NCBI Taxonomy" id="1461337"/>
    <lineage>
        <taxon>Bacteria</taxon>
        <taxon>Pseudomonadati</taxon>
        <taxon>Pseudomonadota</taxon>
        <taxon>Alphaproteobacteria</taxon>
        <taxon>Rhodospirillales</taxon>
        <taxon>Kiloniellaceae</taxon>
        <taxon>Aestuariispira</taxon>
    </lineage>
</organism>
<evidence type="ECO:0000256" key="14">
    <source>
        <dbReference type="HAMAP-Rule" id="MF_00052"/>
    </source>
</evidence>
<dbReference type="CDD" id="cd07182">
    <property type="entry name" value="RNase_HII_bacteria_HII_like"/>
    <property type="match status" value="1"/>
</dbReference>
<dbReference type="HAMAP" id="MF_00052_B">
    <property type="entry name" value="RNase_HII_B"/>
    <property type="match status" value="1"/>
</dbReference>
<dbReference type="PROSITE" id="PS51975">
    <property type="entry name" value="RNASE_H_2"/>
    <property type="match status" value="1"/>
</dbReference>
<evidence type="ECO:0000256" key="12">
    <source>
        <dbReference type="ARBA" id="ARBA00022801"/>
    </source>
</evidence>
<comment type="caution">
    <text evidence="18">The sequence shown here is derived from an EMBL/GenBank/DDBJ whole genome shotgun (WGS) entry which is preliminary data.</text>
</comment>
<evidence type="ECO:0000256" key="16">
    <source>
        <dbReference type="RuleBase" id="RU003515"/>
    </source>
</evidence>
<dbReference type="GO" id="GO:0004523">
    <property type="term" value="F:RNA-DNA hybrid ribonuclease activity"/>
    <property type="evidence" value="ECO:0007669"/>
    <property type="project" value="UniProtKB-UniRule"/>
</dbReference>
<evidence type="ECO:0000256" key="9">
    <source>
        <dbReference type="ARBA" id="ARBA00022722"/>
    </source>
</evidence>
<dbReference type="InterPro" id="IPR012337">
    <property type="entry name" value="RNaseH-like_sf"/>
</dbReference>
<accession>A0A3D9HGJ6</accession>
<comment type="similarity">
    <text evidence="5 14 16">Belongs to the RNase HII family.</text>
</comment>
<dbReference type="GO" id="GO:0043137">
    <property type="term" value="P:DNA replication, removal of RNA primer"/>
    <property type="evidence" value="ECO:0007669"/>
    <property type="project" value="TreeGrafter"/>
</dbReference>
<dbReference type="Gene3D" id="3.30.420.10">
    <property type="entry name" value="Ribonuclease H-like superfamily/Ribonuclease H"/>
    <property type="match status" value="1"/>
</dbReference>
<dbReference type="SUPFAM" id="SSF53098">
    <property type="entry name" value="Ribonuclease H-like"/>
    <property type="match status" value="1"/>
</dbReference>
<evidence type="ECO:0000256" key="15">
    <source>
        <dbReference type="PROSITE-ProRule" id="PRU01319"/>
    </source>
</evidence>
<dbReference type="RefSeq" id="WP_115937553.1">
    <property type="nucleotide sequence ID" value="NZ_QRDW01000007.1"/>
</dbReference>
<dbReference type="GO" id="GO:0030145">
    <property type="term" value="F:manganese ion binding"/>
    <property type="evidence" value="ECO:0007669"/>
    <property type="project" value="UniProtKB-UniRule"/>
</dbReference>
<name>A0A3D9HGJ6_9PROT</name>
<dbReference type="InterPro" id="IPR022898">
    <property type="entry name" value="RNase_HII"/>
</dbReference>
<comment type="catalytic activity">
    <reaction evidence="1 14 15 16">
        <text>Endonucleolytic cleavage to 5'-phosphomonoester.</text>
        <dbReference type="EC" id="3.1.26.4"/>
    </reaction>
</comment>
<keyword evidence="13 14" id="KW-0464">Manganese</keyword>
<evidence type="ECO:0000256" key="2">
    <source>
        <dbReference type="ARBA" id="ARBA00001946"/>
    </source>
</evidence>
<evidence type="ECO:0000256" key="13">
    <source>
        <dbReference type="ARBA" id="ARBA00023211"/>
    </source>
</evidence>
<dbReference type="InterPro" id="IPR024567">
    <property type="entry name" value="RNase_HII/HIII_dom"/>
</dbReference>
<sequence>MPDFSLESQFDGPVAGIDEVGRGPWAGPVVTCAAILDPETFPIELAAQLDDSKKLTDKKREALFEPLCQHSIYCLGEASVTEIDQVNILAATMLAMRRAVDGLPQKPAVALVDGNRDPKLGIPTQTVVKGDGRSLSIAAASVIAKVARDRMMRTLAAEFPGYGWERNAGYGTKAHQEGLAQLGVTPHHRRSFAPIAHLLMD</sequence>
<dbReference type="AlphaFoldDB" id="A0A3D9HGJ6"/>
<feature type="binding site" evidence="14 15">
    <location>
        <position position="18"/>
    </location>
    <ligand>
        <name>a divalent metal cation</name>
        <dbReference type="ChEBI" id="CHEBI:60240"/>
    </ligand>
</feature>
<evidence type="ECO:0000256" key="3">
    <source>
        <dbReference type="ARBA" id="ARBA00004065"/>
    </source>
</evidence>
<dbReference type="InterPro" id="IPR036397">
    <property type="entry name" value="RNaseH_sf"/>
</dbReference>
<dbReference type="EMBL" id="QRDW01000007">
    <property type="protein sequence ID" value="RED48609.1"/>
    <property type="molecule type" value="Genomic_DNA"/>
</dbReference>
<dbReference type="InterPro" id="IPR001352">
    <property type="entry name" value="RNase_HII/HIII"/>
</dbReference>
<reference evidence="18 19" key="1">
    <citation type="submission" date="2018-07" db="EMBL/GenBank/DDBJ databases">
        <title>Genomic Encyclopedia of Type Strains, Phase III (KMG-III): the genomes of soil and plant-associated and newly described type strains.</title>
        <authorList>
            <person name="Whitman W."/>
        </authorList>
    </citation>
    <scope>NUCLEOTIDE SEQUENCE [LARGE SCALE GENOMIC DNA]</scope>
    <source>
        <strain evidence="18 19">CECT 8488</strain>
    </source>
</reference>
<feature type="binding site" evidence="14 15">
    <location>
        <position position="19"/>
    </location>
    <ligand>
        <name>a divalent metal cation</name>
        <dbReference type="ChEBI" id="CHEBI:60240"/>
    </ligand>
</feature>
<dbReference type="Proteomes" id="UP000256845">
    <property type="component" value="Unassembled WGS sequence"/>
</dbReference>
<evidence type="ECO:0000313" key="18">
    <source>
        <dbReference type="EMBL" id="RED48609.1"/>
    </source>
</evidence>
<feature type="binding site" evidence="14 15">
    <location>
        <position position="113"/>
    </location>
    <ligand>
        <name>a divalent metal cation</name>
        <dbReference type="ChEBI" id="CHEBI:60240"/>
    </ligand>
</feature>
<evidence type="ECO:0000256" key="1">
    <source>
        <dbReference type="ARBA" id="ARBA00000077"/>
    </source>
</evidence>
<comment type="function">
    <text evidence="3 14 16">Endonuclease that specifically degrades the RNA of RNA-DNA hybrids.</text>
</comment>
<keyword evidence="11 14" id="KW-0255">Endonuclease</keyword>
<gene>
    <name evidence="14" type="primary">rnhB</name>
    <name evidence="18" type="ORF">DFP90_107113</name>
</gene>
<dbReference type="GO" id="GO:0032299">
    <property type="term" value="C:ribonuclease H2 complex"/>
    <property type="evidence" value="ECO:0007669"/>
    <property type="project" value="TreeGrafter"/>
</dbReference>
<keyword evidence="8 14" id="KW-0963">Cytoplasm</keyword>
<dbReference type="EC" id="3.1.26.4" evidence="6 14"/>
<evidence type="ECO:0000313" key="19">
    <source>
        <dbReference type="Proteomes" id="UP000256845"/>
    </source>
</evidence>
<dbReference type="Pfam" id="PF01351">
    <property type="entry name" value="RNase_HII"/>
    <property type="match status" value="1"/>
</dbReference>
<comment type="subcellular location">
    <subcellularLocation>
        <location evidence="4 14">Cytoplasm</location>
    </subcellularLocation>
</comment>
<evidence type="ECO:0000256" key="5">
    <source>
        <dbReference type="ARBA" id="ARBA00007383"/>
    </source>
</evidence>
<proteinExistence type="inferred from homology"/>
<comment type="cofactor">
    <cofactor evidence="2">
        <name>Mg(2+)</name>
        <dbReference type="ChEBI" id="CHEBI:18420"/>
    </cofactor>
</comment>
<evidence type="ECO:0000256" key="7">
    <source>
        <dbReference type="ARBA" id="ARBA00019179"/>
    </source>
</evidence>
<keyword evidence="9 14" id="KW-0540">Nuclease</keyword>
<dbReference type="GO" id="GO:0006298">
    <property type="term" value="P:mismatch repair"/>
    <property type="evidence" value="ECO:0007669"/>
    <property type="project" value="TreeGrafter"/>
</dbReference>
<keyword evidence="19" id="KW-1185">Reference proteome</keyword>
<dbReference type="PANTHER" id="PTHR10954">
    <property type="entry name" value="RIBONUCLEASE H2 SUBUNIT A"/>
    <property type="match status" value="1"/>
</dbReference>
<keyword evidence="12 14" id="KW-0378">Hydrolase</keyword>
<evidence type="ECO:0000259" key="17">
    <source>
        <dbReference type="PROSITE" id="PS51975"/>
    </source>
</evidence>
<keyword evidence="10 14" id="KW-0479">Metal-binding</keyword>
<evidence type="ECO:0000256" key="11">
    <source>
        <dbReference type="ARBA" id="ARBA00022759"/>
    </source>
</evidence>
<dbReference type="NCBIfam" id="NF000595">
    <property type="entry name" value="PRK00015.1-3"/>
    <property type="match status" value="1"/>
</dbReference>
<evidence type="ECO:0000256" key="8">
    <source>
        <dbReference type="ARBA" id="ARBA00022490"/>
    </source>
</evidence>
<dbReference type="GO" id="GO:0005737">
    <property type="term" value="C:cytoplasm"/>
    <property type="evidence" value="ECO:0007669"/>
    <property type="project" value="UniProtKB-SubCell"/>
</dbReference>
<evidence type="ECO:0000256" key="10">
    <source>
        <dbReference type="ARBA" id="ARBA00022723"/>
    </source>
</evidence>
<dbReference type="OrthoDB" id="9803420at2"/>
<evidence type="ECO:0000256" key="6">
    <source>
        <dbReference type="ARBA" id="ARBA00012180"/>
    </source>
</evidence>
<feature type="domain" description="RNase H type-2" evidence="17">
    <location>
        <begin position="12"/>
        <end position="201"/>
    </location>
</feature>
<dbReference type="PANTHER" id="PTHR10954:SF18">
    <property type="entry name" value="RIBONUCLEASE HII"/>
    <property type="match status" value="1"/>
</dbReference>
<protein>
    <recommendedName>
        <fullName evidence="7 14">Ribonuclease HII</fullName>
        <shortName evidence="14">RNase HII</shortName>
        <ecNumber evidence="6 14">3.1.26.4</ecNumber>
    </recommendedName>
</protein>
<evidence type="ECO:0000256" key="4">
    <source>
        <dbReference type="ARBA" id="ARBA00004496"/>
    </source>
</evidence>